<dbReference type="Pfam" id="PF12081">
    <property type="entry name" value="GldM_1st"/>
    <property type="match status" value="1"/>
</dbReference>
<reference evidence="5 6" key="1">
    <citation type="submission" date="2017-05" db="EMBL/GenBank/DDBJ databases">
        <authorList>
            <person name="Varghese N."/>
            <person name="Submissions S."/>
        </authorList>
    </citation>
    <scope>NUCLEOTIDE SEQUENCE [LARGE SCALE GENOMIC DNA]</scope>
    <source>
        <strain evidence="5 6">DSM 21342</strain>
    </source>
</reference>
<evidence type="ECO:0000313" key="5">
    <source>
        <dbReference type="EMBL" id="SMO38407.1"/>
    </source>
</evidence>
<dbReference type="RefSeq" id="WP_142601012.1">
    <property type="nucleotide sequence ID" value="NZ_FXSZ01000001.1"/>
</dbReference>
<dbReference type="Pfam" id="PF12080">
    <property type="entry name" value="GldM_4th"/>
    <property type="match status" value="1"/>
</dbReference>
<feature type="domain" description="Gliding motility-associated protein GldM N-terminal" evidence="2">
    <location>
        <begin position="32"/>
        <end position="212"/>
    </location>
</feature>
<feature type="domain" description="Gliding motility-associated protein GldM C-terminal" evidence="1">
    <location>
        <begin position="396"/>
        <end position="503"/>
    </location>
</feature>
<proteinExistence type="predicted"/>
<organism evidence="5 6">
    <name type="scientific">Solitalea koreensis</name>
    <dbReference type="NCBI Taxonomy" id="543615"/>
    <lineage>
        <taxon>Bacteria</taxon>
        <taxon>Pseudomonadati</taxon>
        <taxon>Bacteroidota</taxon>
        <taxon>Sphingobacteriia</taxon>
        <taxon>Sphingobacteriales</taxon>
        <taxon>Sphingobacteriaceae</taxon>
        <taxon>Solitalea</taxon>
    </lineage>
</organism>
<evidence type="ECO:0000259" key="2">
    <source>
        <dbReference type="Pfam" id="PF12081"/>
    </source>
</evidence>
<evidence type="ECO:0000259" key="1">
    <source>
        <dbReference type="Pfam" id="PF12080"/>
    </source>
</evidence>
<accession>A0A521AUC3</accession>
<dbReference type="Pfam" id="PF21601">
    <property type="entry name" value="GldM_2nd"/>
    <property type="match status" value="1"/>
</dbReference>
<dbReference type="EMBL" id="FXSZ01000001">
    <property type="protein sequence ID" value="SMO38407.1"/>
    <property type="molecule type" value="Genomic_DNA"/>
</dbReference>
<evidence type="ECO:0000259" key="3">
    <source>
        <dbReference type="Pfam" id="PF21601"/>
    </source>
</evidence>
<dbReference type="NCBIfam" id="TIGR03517">
    <property type="entry name" value="GldM_gliding"/>
    <property type="match status" value="1"/>
</dbReference>
<dbReference type="InterPro" id="IPR022720">
    <property type="entry name" value="Motility-assoc_prot_GldM_N"/>
</dbReference>
<gene>
    <name evidence="5" type="ORF">SAMN06265350_101408</name>
</gene>
<evidence type="ECO:0000259" key="4">
    <source>
        <dbReference type="Pfam" id="PF21602"/>
    </source>
</evidence>
<dbReference type="OrthoDB" id="1490890at2"/>
<evidence type="ECO:0000313" key="6">
    <source>
        <dbReference type="Proteomes" id="UP000315971"/>
    </source>
</evidence>
<sequence length="503" mass="53660">MAGAGKQTARQQMINLMYLVLTAMLALNVSAEVLNAFKTVNDSLEESTKNVDGSITSTMESFKKAIAKNPEKKNLLENAEKAIGYTEELYKYVQGIKDDIIKEAEGRDPVTGDIIGRDNLDIATRIMLEEKNPQGPVIKSKILDVKAKLEGLLGEKMKNRVSISLDAKDEKDKSWEVKQFSSVPVTAAVTILTKIQADAKNSEAEIIKALYQSVSGDEIIFNQFSANVAAPSSYVLVGQPYEAKVSLAAATSSSDVQVYIGGTKMTTTNGVASYHVTPNSVGEFTWGGKIVITRNGKIEEYPFTQKYQVAAPAAVAMADKMNVLYIGVDNPITVSAAGVSNSKVSASISGGSLTGGNGKYIARVSTPGTVNINISAEVNGKMMNMGSQSYRVKFIPDPIAKFGGVASGKLSAGSARVQPGLQAVLENFDFDARFTVVSYNGYVIKKRQDAIVASNTGASLSGSLKDAVSSVVAGDKIIFDEIKVSDPSGKIRFIKTPVSIQVQ</sequence>
<dbReference type="AlphaFoldDB" id="A0A521AUC3"/>
<dbReference type="InterPro" id="IPR022719">
    <property type="entry name" value="Motility-assoc_prot_GldM_C"/>
</dbReference>
<dbReference type="InterPro" id="IPR019859">
    <property type="entry name" value="Motility-assoc_prot_GldM"/>
</dbReference>
<protein>
    <submittedName>
        <fullName evidence="5">Gliding motility-associated protein GldM</fullName>
    </submittedName>
</protein>
<dbReference type="Pfam" id="PF21602">
    <property type="entry name" value="GldM_3rd"/>
    <property type="match status" value="1"/>
</dbReference>
<keyword evidence="6" id="KW-1185">Reference proteome</keyword>
<feature type="domain" description="Gliding motility-associated protein GldM second immunoglobulin-like" evidence="4">
    <location>
        <begin position="317"/>
        <end position="393"/>
    </location>
</feature>
<dbReference type="InterPro" id="IPR048406">
    <property type="entry name" value="GldM_Ig-like-2"/>
</dbReference>
<feature type="domain" description="Gliding motility-associated protein GldM first immunoglobulin-like" evidence="3">
    <location>
        <begin position="218"/>
        <end position="310"/>
    </location>
</feature>
<name>A0A521AUC3_9SPHI</name>
<dbReference type="InterPro" id="IPR048405">
    <property type="entry name" value="GldM_Ig-like-1"/>
</dbReference>
<dbReference type="Proteomes" id="UP000315971">
    <property type="component" value="Unassembled WGS sequence"/>
</dbReference>